<keyword evidence="3" id="KW-0732">Signal</keyword>
<evidence type="ECO:0000256" key="2">
    <source>
        <dbReference type="SAM" id="Phobius"/>
    </source>
</evidence>
<feature type="transmembrane region" description="Helical" evidence="2">
    <location>
        <begin position="171"/>
        <end position="193"/>
    </location>
</feature>
<comment type="caution">
    <text evidence="4">The sequence shown here is derived from an EMBL/GenBank/DDBJ whole genome shotgun (WGS) entry which is preliminary data.</text>
</comment>
<keyword evidence="5" id="KW-1185">Reference proteome</keyword>
<name>A0ABP0GZ65_CLALP</name>
<proteinExistence type="predicted"/>
<reference evidence="4 5" key="1">
    <citation type="submission" date="2024-02" db="EMBL/GenBank/DDBJ databases">
        <authorList>
            <person name="Daric V."/>
            <person name="Darras S."/>
        </authorList>
    </citation>
    <scope>NUCLEOTIDE SEQUENCE [LARGE SCALE GENOMIC DNA]</scope>
</reference>
<organism evidence="4 5">
    <name type="scientific">Clavelina lepadiformis</name>
    <name type="common">Light-bulb sea squirt</name>
    <name type="synonym">Ascidia lepadiformis</name>
    <dbReference type="NCBI Taxonomy" id="159417"/>
    <lineage>
        <taxon>Eukaryota</taxon>
        <taxon>Metazoa</taxon>
        <taxon>Chordata</taxon>
        <taxon>Tunicata</taxon>
        <taxon>Ascidiacea</taxon>
        <taxon>Aplousobranchia</taxon>
        <taxon>Clavelinidae</taxon>
        <taxon>Clavelina</taxon>
    </lineage>
</organism>
<feature type="chain" id="PRO_5045865859" description="Transmembrane protein" evidence="3">
    <location>
        <begin position="23"/>
        <end position="280"/>
    </location>
</feature>
<evidence type="ECO:0008006" key="6">
    <source>
        <dbReference type="Google" id="ProtNLM"/>
    </source>
</evidence>
<evidence type="ECO:0000256" key="1">
    <source>
        <dbReference type="SAM" id="MobiDB-lite"/>
    </source>
</evidence>
<keyword evidence="2" id="KW-1133">Transmembrane helix</keyword>
<keyword evidence="2" id="KW-0812">Transmembrane</keyword>
<feature type="region of interest" description="Disordered" evidence="1">
    <location>
        <begin position="249"/>
        <end position="280"/>
    </location>
</feature>
<evidence type="ECO:0000313" key="4">
    <source>
        <dbReference type="EMBL" id="CAK8697046.1"/>
    </source>
</evidence>
<feature type="signal peptide" evidence="3">
    <location>
        <begin position="1"/>
        <end position="22"/>
    </location>
</feature>
<dbReference type="Proteomes" id="UP001642483">
    <property type="component" value="Unassembled WGS sequence"/>
</dbReference>
<gene>
    <name evidence="4" type="ORF">CVLEPA_LOCUS30332</name>
</gene>
<dbReference type="EMBL" id="CAWYQH010000163">
    <property type="protein sequence ID" value="CAK8697046.1"/>
    <property type="molecule type" value="Genomic_DNA"/>
</dbReference>
<evidence type="ECO:0000313" key="5">
    <source>
        <dbReference type="Proteomes" id="UP001642483"/>
    </source>
</evidence>
<accession>A0ABP0GZ65</accession>
<evidence type="ECO:0000256" key="3">
    <source>
        <dbReference type="SAM" id="SignalP"/>
    </source>
</evidence>
<protein>
    <recommendedName>
        <fullName evidence="6">Transmembrane protein</fullName>
    </recommendedName>
</protein>
<keyword evidence="2" id="KW-0472">Membrane</keyword>
<sequence length="280" mass="31380">MQSRRSSMTFLLLICFCRSTKAGSDTELETLQEGIKDSVLRDLRNAKYACPFGKYPAPTGKCESCEELCQSKNQNCFIECKVTFMQNYVLPIEKKVYEEKLAVTKAILVGLLEQEKIDTINAIAKVNVTQLQIKFVLTKLENKFKEELNALKYNLSVIQQTMKDLSTTNTVFTALGVAIFSVFLNVILLFLVVCKKTCKGKRVTKKLYKMTECTQPLRHATNKRSDNTTEISYSGVQALQDFSSEMIAQGPAQPTSGTDPFENGTASLHNSKFTDPKSSK</sequence>
<feature type="compositionally biased region" description="Polar residues" evidence="1">
    <location>
        <begin position="252"/>
        <end position="271"/>
    </location>
</feature>